<organism evidence="1 2">
    <name type="scientific">Pundamilia nyererei</name>
    <dbReference type="NCBI Taxonomy" id="303518"/>
    <lineage>
        <taxon>Eukaryota</taxon>
        <taxon>Metazoa</taxon>
        <taxon>Chordata</taxon>
        <taxon>Craniata</taxon>
        <taxon>Vertebrata</taxon>
        <taxon>Euteleostomi</taxon>
        <taxon>Actinopterygii</taxon>
        <taxon>Neopterygii</taxon>
        <taxon>Teleostei</taxon>
        <taxon>Neoteleostei</taxon>
        <taxon>Acanthomorphata</taxon>
        <taxon>Ovalentaria</taxon>
        <taxon>Cichlomorphae</taxon>
        <taxon>Cichliformes</taxon>
        <taxon>Cichlidae</taxon>
        <taxon>African cichlids</taxon>
        <taxon>Pseudocrenilabrinae</taxon>
        <taxon>Haplochromini</taxon>
        <taxon>Pundamilia</taxon>
    </lineage>
</organism>
<dbReference type="Proteomes" id="UP000695023">
    <property type="component" value="Unplaced"/>
</dbReference>
<accession>A0A9Y3V7Z1</accession>
<dbReference type="GeneID" id="102214287"/>
<evidence type="ECO:0000313" key="2">
    <source>
        <dbReference type="RefSeq" id="XP_005725523.1"/>
    </source>
</evidence>
<keyword evidence="1" id="KW-1185">Reference proteome</keyword>
<dbReference type="RefSeq" id="XP_005725523.1">
    <property type="nucleotide sequence ID" value="XM_005725466.1"/>
</dbReference>
<sequence>MIATILHLIMETRKNRRDYREYFVRGEHLKLKELKSKARHSYLDTKRKKYLFKNKEYIPPYPRPEFHVSHVKHDTERGSLCWISKDGGFKDPHGGVKDPEEPSLVWWSLAVAPEEIRSAERRLLKKTFPNRTKEQARRQQSFLRKFASSPAFSEKSRYGSYRFTFRVEEVLEAYSEQFCFGAPPVLRVFRTSLYKQEVVYTVLVHSPHDDGRFSEYPELPDDDPNAVCAYRREENIFIWRPEAMCGTHWYELNYRPEDNLMEAWELDDWPQYYVWDHVVLALHVESGQVLKFDSDRLRQNLKFCERDDVTIAPKFYFDDSEEAQSVIESLWPESSLEKNFAGLSL</sequence>
<proteinExistence type="predicted"/>
<reference evidence="2" key="1">
    <citation type="submission" date="2025-08" db="UniProtKB">
        <authorList>
            <consortium name="RefSeq"/>
        </authorList>
    </citation>
    <scope>IDENTIFICATION</scope>
</reference>
<dbReference type="AlphaFoldDB" id="A0A9Y3V7Z1"/>
<name>A0A9Y3V7Z1_9CICH</name>
<evidence type="ECO:0000313" key="1">
    <source>
        <dbReference type="Proteomes" id="UP000695023"/>
    </source>
</evidence>
<protein>
    <submittedName>
        <fullName evidence="2">Uncharacterized protein LOC102214287</fullName>
    </submittedName>
</protein>
<gene>
    <name evidence="2" type="primary">LOC102214287</name>
</gene>